<feature type="domain" description="NAD-dependent epimerase/dehydratase" evidence="3">
    <location>
        <begin position="5"/>
        <end position="228"/>
    </location>
</feature>
<evidence type="ECO:0000256" key="1">
    <source>
        <dbReference type="ARBA" id="ARBA00005125"/>
    </source>
</evidence>
<dbReference type="GeneID" id="92500708"/>
<dbReference type="STRING" id="1280948.HY36_08070"/>
<reference evidence="4 7" key="2">
    <citation type="journal article" date="2018" name="Nat. Biotechnol.">
        <title>A standardized bacterial taxonomy based on genome phylogeny substantially revises the tree of life.</title>
        <authorList>
            <person name="Parks D.H."/>
            <person name="Chuvochina M."/>
            <person name="Waite D.W."/>
            <person name="Rinke C."/>
            <person name="Skarshewski A."/>
            <person name="Chaumeil P.A."/>
            <person name="Hugenholtz P."/>
        </authorList>
    </citation>
    <scope>NUCLEOTIDE SEQUENCE [LARGE SCALE GENOMIC DNA]</scope>
    <source>
        <strain evidence="4">UBA8557</strain>
    </source>
</reference>
<dbReference type="Proteomes" id="UP000259173">
    <property type="component" value="Unassembled WGS sequence"/>
</dbReference>
<dbReference type="InterPro" id="IPR001509">
    <property type="entry name" value="Epimerase_deHydtase"/>
</dbReference>
<dbReference type="AlphaFoldDB" id="A0A059DZ32"/>
<gene>
    <name evidence="4" type="ORF">DCG65_02425</name>
    <name evidence="5" type="ORF">HY36_08070</name>
</gene>
<comment type="caution">
    <text evidence="5">The sequence shown here is derived from an EMBL/GenBank/DDBJ whole genome shotgun (WGS) entry which is preliminary data.</text>
</comment>
<dbReference type="eggNOG" id="COG0451">
    <property type="taxonomic scope" value="Bacteria"/>
</dbReference>
<evidence type="ECO:0000259" key="3">
    <source>
        <dbReference type="Pfam" id="PF01370"/>
    </source>
</evidence>
<dbReference type="PANTHER" id="PTHR43000">
    <property type="entry name" value="DTDP-D-GLUCOSE 4,6-DEHYDRATASE-RELATED"/>
    <property type="match status" value="1"/>
</dbReference>
<dbReference type="OrthoDB" id="7305551at2"/>
<dbReference type="Gene3D" id="3.40.50.720">
    <property type="entry name" value="NAD(P)-binding Rossmann-like Domain"/>
    <property type="match status" value="1"/>
</dbReference>
<accession>A0A059DZ32</accession>
<evidence type="ECO:0000313" key="6">
    <source>
        <dbReference type="Proteomes" id="UP000024547"/>
    </source>
</evidence>
<organism evidence="5 6">
    <name type="scientific">Hyphomonas atlantica</name>
    <dbReference type="NCBI Taxonomy" id="1280948"/>
    <lineage>
        <taxon>Bacteria</taxon>
        <taxon>Pseudomonadati</taxon>
        <taxon>Pseudomonadota</taxon>
        <taxon>Alphaproteobacteria</taxon>
        <taxon>Hyphomonadales</taxon>
        <taxon>Hyphomonadaceae</taxon>
        <taxon>Hyphomonas</taxon>
    </lineage>
</organism>
<name>A0A059DZ32_9PROT</name>
<reference evidence="5 6" key="1">
    <citation type="journal article" date="2014" name="Antonie Van Leeuwenhoek">
        <title>Hyphomonas beringensis sp. nov. and Hyphomonas chukchiensis sp. nov., isolated from surface seawater of the Bering Sea and Chukchi Sea.</title>
        <authorList>
            <person name="Li C."/>
            <person name="Lai Q."/>
            <person name="Li G."/>
            <person name="Dong C."/>
            <person name="Wang J."/>
            <person name="Liao Y."/>
            <person name="Shao Z."/>
        </authorList>
    </citation>
    <scope>NUCLEOTIDE SEQUENCE [LARGE SCALE GENOMIC DNA]</scope>
    <source>
        <strain evidence="5 6">22II1-22F38</strain>
    </source>
</reference>
<keyword evidence="6" id="KW-1185">Reference proteome</keyword>
<proteinExistence type="inferred from homology"/>
<dbReference type="RefSeq" id="WP_035553777.1">
    <property type="nucleotide sequence ID" value="NZ_AWFH01000045.1"/>
</dbReference>
<evidence type="ECO:0000313" key="7">
    <source>
        <dbReference type="Proteomes" id="UP000259173"/>
    </source>
</evidence>
<dbReference type="Proteomes" id="UP000024547">
    <property type="component" value="Unassembled WGS sequence"/>
</dbReference>
<dbReference type="SUPFAM" id="SSF51735">
    <property type="entry name" value="NAD(P)-binding Rossmann-fold domains"/>
    <property type="match status" value="1"/>
</dbReference>
<evidence type="ECO:0000256" key="2">
    <source>
        <dbReference type="ARBA" id="ARBA00007637"/>
    </source>
</evidence>
<sequence length="302" mass="31999">MTQTIIVTGGTGFIGFHAVTELVARGHKVIVPTSRPISESVSGAHYVACDLTDPAARQKLISEAGADTLLHIAWRAAVSGLWGAPENTDWLQASLALGRDFLDAGGKRIALCGSCGEYDWTSGICIEDVTPLRPNTIYGTAKVSVLHGLSAMCQVAGASFVAGRPFFIYGPREHESRLTAYVINSLLAGDEAACSHGMQLRDYSHVADVGRGMAALAASDLTGEYNIGTGQAVRVKDVILEIASAVGRNDLVKLGAREAPAFEPPLIVADMSKTRASGLDWAPRFSLETGVADTIDWFRAQL</sequence>
<evidence type="ECO:0000313" key="4">
    <source>
        <dbReference type="EMBL" id="HAE93388.1"/>
    </source>
</evidence>
<dbReference type="InterPro" id="IPR036291">
    <property type="entry name" value="NAD(P)-bd_dom_sf"/>
</dbReference>
<comment type="similarity">
    <text evidence="2">Belongs to the NAD(P)-dependent epimerase/dehydratase family.</text>
</comment>
<protein>
    <submittedName>
        <fullName evidence="4">NAD(P)-dependent oxidoreductase</fullName>
    </submittedName>
</protein>
<dbReference type="EMBL" id="DMBR01000074">
    <property type="protein sequence ID" value="HAE93388.1"/>
    <property type="molecule type" value="Genomic_DNA"/>
</dbReference>
<evidence type="ECO:0000313" key="5">
    <source>
        <dbReference type="EMBL" id="KCZ59224.1"/>
    </source>
</evidence>
<comment type="pathway">
    <text evidence="1">Bacterial outer membrane biogenesis; LPS O-antigen biosynthesis.</text>
</comment>
<dbReference type="EMBL" id="AWFH01000045">
    <property type="protein sequence ID" value="KCZ59224.1"/>
    <property type="molecule type" value="Genomic_DNA"/>
</dbReference>
<dbReference type="Pfam" id="PF01370">
    <property type="entry name" value="Epimerase"/>
    <property type="match status" value="1"/>
</dbReference>
<dbReference type="PATRIC" id="fig|1280948.3.peg.2729"/>